<protein>
    <submittedName>
        <fullName evidence="1">Uncharacterized protein</fullName>
    </submittedName>
</protein>
<dbReference type="InParanoid" id="Q0UHZ2"/>
<dbReference type="AlphaFoldDB" id="Q0UHZ2"/>
<name>Q0UHZ2_PHANO</name>
<reference evidence="2" key="1">
    <citation type="journal article" date="2007" name="Plant Cell">
        <title>Dothideomycete-plant interactions illuminated by genome sequencing and EST analysis of the wheat pathogen Stagonospora nodorum.</title>
        <authorList>
            <person name="Hane J.K."/>
            <person name="Lowe R.G."/>
            <person name="Solomon P.S."/>
            <person name="Tan K.C."/>
            <person name="Schoch C.L."/>
            <person name="Spatafora J.W."/>
            <person name="Crous P.W."/>
            <person name="Kodira C."/>
            <person name="Birren B.W."/>
            <person name="Galagan J.E."/>
            <person name="Torriani S.F."/>
            <person name="McDonald B.A."/>
            <person name="Oliver R.P."/>
        </authorList>
    </citation>
    <scope>NUCLEOTIDE SEQUENCE [LARGE SCALE GENOMIC DNA]</scope>
    <source>
        <strain evidence="2">SN15 / ATCC MYA-4574 / FGSC 10173</strain>
    </source>
</reference>
<dbReference type="EMBL" id="CH445337">
    <property type="protein sequence ID" value="EAT83790.1"/>
    <property type="molecule type" value="Genomic_DNA"/>
</dbReference>
<dbReference type="OMA" id="WPTAFIV"/>
<dbReference type="Proteomes" id="UP000001055">
    <property type="component" value="Unassembled WGS sequence"/>
</dbReference>
<evidence type="ECO:0000313" key="2">
    <source>
        <dbReference type="Proteomes" id="UP000001055"/>
    </source>
</evidence>
<evidence type="ECO:0000313" key="1">
    <source>
        <dbReference type="EMBL" id="EAT83790.1"/>
    </source>
</evidence>
<accession>Q0UHZ2</accession>
<dbReference type="GeneID" id="5975830"/>
<proteinExistence type="predicted"/>
<organism evidence="1 2">
    <name type="scientific">Phaeosphaeria nodorum (strain SN15 / ATCC MYA-4574 / FGSC 10173)</name>
    <name type="common">Glume blotch fungus</name>
    <name type="synonym">Parastagonospora nodorum</name>
    <dbReference type="NCBI Taxonomy" id="321614"/>
    <lineage>
        <taxon>Eukaryota</taxon>
        <taxon>Fungi</taxon>
        <taxon>Dikarya</taxon>
        <taxon>Ascomycota</taxon>
        <taxon>Pezizomycotina</taxon>
        <taxon>Dothideomycetes</taxon>
        <taxon>Pleosporomycetidae</taxon>
        <taxon>Pleosporales</taxon>
        <taxon>Pleosporineae</taxon>
        <taxon>Phaeosphaeriaceae</taxon>
        <taxon>Parastagonospora</taxon>
    </lineage>
</organism>
<dbReference type="VEuPathDB" id="FungiDB:JI435_435020"/>
<dbReference type="RefSeq" id="XP_001798931.1">
    <property type="nucleotide sequence ID" value="XM_001798879.1"/>
</dbReference>
<gene>
    <name evidence="1" type="ORF">SNOG_08622</name>
</gene>
<sequence length="143" mass="15918">MAPGLSLTARAPELGQYGDCNWDVAIFAFYTLFGKKISGNENHIARPAVPNVEFETLGEVLKAHIALDKGKHKRDDDGAAADLECRPTGFIVIVAENRKTMPGGLLFVYADDEKDCELDKFFFKMQDAYMMLSSFTFGEVEKK</sequence>
<dbReference type="KEGG" id="pno:SNOG_08622"/>